<dbReference type="GO" id="GO:0005737">
    <property type="term" value="C:cytoplasm"/>
    <property type="evidence" value="ECO:0007669"/>
    <property type="project" value="TreeGrafter"/>
</dbReference>
<reference evidence="2 3" key="1">
    <citation type="journal article" date="2009" name="Stand. Genomic Sci.">
        <title>Complete genome sequence of Streptobacillus moniliformis type strain (9901T).</title>
        <authorList>
            <person name="Nolan M."/>
            <person name="Gronow S."/>
            <person name="Lapidus A."/>
            <person name="Ivanova N."/>
            <person name="Copeland A."/>
            <person name="Lucas S."/>
            <person name="Del Rio T.G."/>
            <person name="Chen F."/>
            <person name="Tice H."/>
            <person name="Pitluck S."/>
            <person name="Cheng J.F."/>
            <person name="Sims D."/>
            <person name="Meincke L."/>
            <person name="Bruce D."/>
            <person name="Goodwin L."/>
            <person name="Brettin T."/>
            <person name="Han C."/>
            <person name="Detter J.C."/>
            <person name="Ovchinikova G."/>
            <person name="Pati A."/>
            <person name="Mavromatis K."/>
            <person name="Mikhailova N."/>
            <person name="Chen A."/>
            <person name="Palaniappan K."/>
            <person name="Land M."/>
            <person name="Hauser L."/>
            <person name="Chang Y.J."/>
            <person name="Jeffries C.D."/>
            <person name="Rohde M."/>
            <person name="Sproer C."/>
            <person name="Goker M."/>
            <person name="Bristow J."/>
            <person name="Eisen J.A."/>
            <person name="Markowitz V."/>
            <person name="Hugenholtz P."/>
            <person name="Kyrpides N.C."/>
            <person name="Klenk H.P."/>
            <person name="Chain P."/>
        </authorList>
    </citation>
    <scope>NUCLEOTIDE SEQUENCE [LARGE SCALE GENOMIC DNA]</scope>
    <source>
        <strain evidence="3">ATCC 14647 / DSM 12112 / NCTC 10651 / 9901</strain>
    </source>
</reference>
<dbReference type="SUPFAM" id="SSF52317">
    <property type="entry name" value="Class I glutamine amidotransferase-like"/>
    <property type="match status" value="1"/>
</dbReference>
<organism evidence="2 3">
    <name type="scientific">Streptobacillus moniliformis (strain ATCC 14647 / DSM 12112 / NCTC 10651 / 9901)</name>
    <dbReference type="NCBI Taxonomy" id="519441"/>
    <lineage>
        <taxon>Bacteria</taxon>
        <taxon>Fusobacteriati</taxon>
        <taxon>Fusobacteriota</taxon>
        <taxon>Fusobacteriia</taxon>
        <taxon>Fusobacteriales</taxon>
        <taxon>Leptotrichiaceae</taxon>
        <taxon>Streptobacillus</taxon>
    </lineage>
</organism>
<dbReference type="InterPro" id="IPR050325">
    <property type="entry name" value="Prot/Nucl_acid_deglycase"/>
</dbReference>
<dbReference type="InterPro" id="IPR006287">
    <property type="entry name" value="DJ-1"/>
</dbReference>
<dbReference type="AlphaFoldDB" id="D1AYD5"/>
<dbReference type="GeneID" id="29673120"/>
<dbReference type="InterPro" id="IPR029062">
    <property type="entry name" value="Class_I_gatase-like"/>
</dbReference>
<protein>
    <submittedName>
        <fullName evidence="2">ThiJ/PfpI domain protein</fullName>
    </submittedName>
</protein>
<dbReference type="NCBIfam" id="TIGR01383">
    <property type="entry name" value="not_thiJ"/>
    <property type="match status" value="1"/>
</dbReference>
<dbReference type="PANTHER" id="PTHR48094:SF12">
    <property type="entry name" value="PARKINSON DISEASE PROTEIN 7 HOMOLOG"/>
    <property type="match status" value="1"/>
</dbReference>
<keyword evidence="3" id="KW-1185">Reference proteome</keyword>
<name>D1AYD5_STRM9</name>
<dbReference type="HOGENOM" id="CLU_000445_44_2_0"/>
<sequence length="183" mass="20356">MKKIAVMIFNNIEEVEALFPVDLFRRAGIHVDLVSLYTDKKIMGSHNIEISAEKTLNEVDFMDYDCVFLPGGLGTSEYFKSEILEKKLKNYYNENNLVAAICAAPKYLAKLGLLKNKKAIVFSGLEEDLIENGAIIENSPVVKCGNLITGRSVAAAKDFGLAVVEYLLGEDEVNKLKVEIINY</sequence>
<dbReference type="InterPro" id="IPR002818">
    <property type="entry name" value="DJ-1/PfpI"/>
</dbReference>
<evidence type="ECO:0000259" key="1">
    <source>
        <dbReference type="Pfam" id="PF01965"/>
    </source>
</evidence>
<gene>
    <name evidence="2" type="ordered locus">Smon_0843</name>
</gene>
<evidence type="ECO:0000313" key="3">
    <source>
        <dbReference type="Proteomes" id="UP000002072"/>
    </source>
</evidence>
<dbReference type="CDD" id="cd03135">
    <property type="entry name" value="GATase1_DJ-1"/>
    <property type="match status" value="1"/>
</dbReference>
<dbReference type="Proteomes" id="UP000002072">
    <property type="component" value="Chromosome"/>
</dbReference>
<dbReference type="Gene3D" id="3.40.50.880">
    <property type="match status" value="1"/>
</dbReference>
<dbReference type="KEGG" id="smf:Smon_0843"/>
<dbReference type="Pfam" id="PF01965">
    <property type="entry name" value="DJ-1_PfpI"/>
    <property type="match status" value="1"/>
</dbReference>
<dbReference type="OrthoDB" id="9800516at2"/>
<proteinExistence type="predicted"/>
<dbReference type="eggNOG" id="COG0693">
    <property type="taxonomic scope" value="Bacteria"/>
</dbReference>
<evidence type="ECO:0000313" key="2">
    <source>
        <dbReference type="EMBL" id="ACZ01311.1"/>
    </source>
</evidence>
<feature type="domain" description="DJ-1/PfpI" evidence="1">
    <location>
        <begin position="2"/>
        <end position="165"/>
    </location>
</feature>
<dbReference type="RefSeq" id="WP_012858861.1">
    <property type="nucleotide sequence ID" value="NC_013515.1"/>
</dbReference>
<dbReference type="PANTHER" id="PTHR48094">
    <property type="entry name" value="PROTEIN/NUCLEIC ACID DEGLYCASE DJ-1-RELATED"/>
    <property type="match status" value="1"/>
</dbReference>
<accession>D1AYD5</accession>
<dbReference type="EMBL" id="CP001779">
    <property type="protein sequence ID" value="ACZ01311.1"/>
    <property type="molecule type" value="Genomic_DNA"/>
</dbReference>
<dbReference type="STRING" id="519441.Smon_0843"/>